<accession>A0A518DD73</accession>
<dbReference type="KEGG" id="pnd:Pla175_28250"/>
<dbReference type="EMBL" id="CP036291">
    <property type="protein sequence ID" value="QDU89435.1"/>
    <property type="molecule type" value="Genomic_DNA"/>
</dbReference>
<feature type="domain" description="Methyltransferase type 11" evidence="1">
    <location>
        <begin position="4"/>
        <end position="59"/>
    </location>
</feature>
<evidence type="ECO:0000313" key="2">
    <source>
        <dbReference type="EMBL" id="QDU89435.1"/>
    </source>
</evidence>
<dbReference type="CDD" id="cd02440">
    <property type="entry name" value="AdoMet_MTases"/>
    <property type="match status" value="1"/>
</dbReference>
<dbReference type="SUPFAM" id="SSF53335">
    <property type="entry name" value="S-adenosyl-L-methionine-dependent methyltransferases"/>
    <property type="match status" value="1"/>
</dbReference>
<name>A0A518DD73_9BACT</name>
<keyword evidence="3" id="KW-1185">Reference proteome</keyword>
<dbReference type="InterPro" id="IPR013216">
    <property type="entry name" value="Methyltransf_11"/>
</dbReference>
<dbReference type="GO" id="GO:0008757">
    <property type="term" value="F:S-adenosylmethionine-dependent methyltransferase activity"/>
    <property type="evidence" value="ECO:0007669"/>
    <property type="project" value="InterPro"/>
</dbReference>
<protein>
    <recommendedName>
        <fullName evidence="1">Methyltransferase type 11 domain-containing protein</fullName>
    </recommendedName>
</protein>
<dbReference type="AlphaFoldDB" id="A0A518DD73"/>
<sequence>MADREGLAIKLVLGDMADLSAFANASFDLIVHPCSNCFVPNVLPVWKEAARVMKPGANLLSGIVSPIVYLFDDQLLEKGEFKVCHRIPYSDLTSLSSEQRQAFRDDDEPFCFGHTLTDQVGGQIDAGLAITGLFEDCWSDWPISEYIPTFIATKATKGK</sequence>
<evidence type="ECO:0000259" key="1">
    <source>
        <dbReference type="Pfam" id="PF08241"/>
    </source>
</evidence>
<dbReference type="Pfam" id="PF08241">
    <property type="entry name" value="Methyltransf_11"/>
    <property type="match status" value="1"/>
</dbReference>
<dbReference type="Gene3D" id="3.40.50.150">
    <property type="entry name" value="Vaccinia Virus protein VP39"/>
    <property type="match status" value="1"/>
</dbReference>
<reference evidence="2 3" key="1">
    <citation type="submission" date="2019-02" db="EMBL/GenBank/DDBJ databases">
        <title>Deep-cultivation of Planctomycetes and their phenomic and genomic characterization uncovers novel biology.</title>
        <authorList>
            <person name="Wiegand S."/>
            <person name="Jogler M."/>
            <person name="Boedeker C."/>
            <person name="Pinto D."/>
            <person name="Vollmers J."/>
            <person name="Rivas-Marin E."/>
            <person name="Kohn T."/>
            <person name="Peeters S.H."/>
            <person name="Heuer A."/>
            <person name="Rast P."/>
            <person name="Oberbeckmann S."/>
            <person name="Bunk B."/>
            <person name="Jeske O."/>
            <person name="Meyerdierks A."/>
            <person name="Storesund J.E."/>
            <person name="Kallscheuer N."/>
            <person name="Luecker S."/>
            <person name="Lage O.M."/>
            <person name="Pohl T."/>
            <person name="Merkel B.J."/>
            <person name="Hornburger P."/>
            <person name="Mueller R.-W."/>
            <person name="Bruemmer F."/>
            <person name="Labrenz M."/>
            <person name="Spormann A.M."/>
            <person name="Op den Camp H."/>
            <person name="Overmann J."/>
            <person name="Amann R."/>
            <person name="Jetten M.S.M."/>
            <person name="Mascher T."/>
            <person name="Medema M.H."/>
            <person name="Devos D.P."/>
            <person name="Kaster A.-K."/>
            <person name="Ovreas L."/>
            <person name="Rohde M."/>
            <person name="Galperin M.Y."/>
            <person name="Jogler C."/>
        </authorList>
    </citation>
    <scope>NUCLEOTIDE SEQUENCE [LARGE SCALE GENOMIC DNA]</scope>
    <source>
        <strain evidence="2 3">Pla175</strain>
    </source>
</reference>
<dbReference type="InterPro" id="IPR029063">
    <property type="entry name" value="SAM-dependent_MTases_sf"/>
</dbReference>
<proteinExistence type="predicted"/>
<dbReference type="Proteomes" id="UP000317429">
    <property type="component" value="Chromosome"/>
</dbReference>
<organism evidence="2 3">
    <name type="scientific">Pirellulimonas nuda</name>
    <dbReference type="NCBI Taxonomy" id="2528009"/>
    <lineage>
        <taxon>Bacteria</taxon>
        <taxon>Pseudomonadati</taxon>
        <taxon>Planctomycetota</taxon>
        <taxon>Planctomycetia</taxon>
        <taxon>Pirellulales</taxon>
        <taxon>Lacipirellulaceae</taxon>
        <taxon>Pirellulimonas</taxon>
    </lineage>
</organism>
<evidence type="ECO:0000313" key="3">
    <source>
        <dbReference type="Proteomes" id="UP000317429"/>
    </source>
</evidence>
<gene>
    <name evidence="2" type="ORF">Pla175_28250</name>
</gene>